<accession>A0A8K0GXX0</accession>
<reference evidence="2" key="1">
    <citation type="submission" date="2020-03" db="EMBL/GenBank/DDBJ databases">
        <title>A high-quality chromosome-level genome assembly of a woody plant with both climbing and erect habits, Rhamnella rubrinervis.</title>
        <authorList>
            <person name="Lu Z."/>
            <person name="Yang Y."/>
            <person name="Zhu X."/>
            <person name="Sun Y."/>
        </authorList>
    </citation>
    <scope>NUCLEOTIDE SEQUENCE</scope>
    <source>
        <strain evidence="2">BYM</strain>
        <tissue evidence="2">Leaf</tissue>
    </source>
</reference>
<sequence>MHFFNQPFYPTGEQHLKKVNSCLHSLIDFVKSQPVVDRNYRNMLLLEKVAKCFSYEILFDEENSTQCTMTIEGMKKRLNEMRKSGVDPLPPSLYRYFPVLKNIPLSMVINEIEAYLVELHALLLTTLRIMEKNIKALQNFEDLKSSIKRIIMNEVAQQLNVCLSQIECKYPDLDLLWVYEVEAPTEGTDGTSTEDVGIEDTSTRDTSGTKDAIAGDTII</sequence>
<dbReference type="Proteomes" id="UP000796880">
    <property type="component" value="Unassembled WGS sequence"/>
</dbReference>
<gene>
    <name evidence="2" type="ORF">FNV43_RR17622</name>
</gene>
<evidence type="ECO:0000313" key="3">
    <source>
        <dbReference type="Proteomes" id="UP000796880"/>
    </source>
</evidence>
<organism evidence="2 3">
    <name type="scientific">Rhamnella rubrinervis</name>
    <dbReference type="NCBI Taxonomy" id="2594499"/>
    <lineage>
        <taxon>Eukaryota</taxon>
        <taxon>Viridiplantae</taxon>
        <taxon>Streptophyta</taxon>
        <taxon>Embryophyta</taxon>
        <taxon>Tracheophyta</taxon>
        <taxon>Spermatophyta</taxon>
        <taxon>Magnoliopsida</taxon>
        <taxon>eudicotyledons</taxon>
        <taxon>Gunneridae</taxon>
        <taxon>Pentapetalae</taxon>
        <taxon>rosids</taxon>
        <taxon>fabids</taxon>
        <taxon>Rosales</taxon>
        <taxon>Rhamnaceae</taxon>
        <taxon>rhamnoid group</taxon>
        <taxon>Rhamneae</taxon>
        <taxon>Rhamnella</taxon>
    </lineage>
</organism>
<comment type="caution">
    <text evidence="2">The sequence shown here is derived from an EMBL/GenBank/DDBJ whole genome shotgun (WGS) entry which is preliminary data.</text>
</comment>
<proteinExistence type="predicted"/>
<evidence type="ECO:0000256" key="1">
    <source>
        <dbReference type="SAM" id="MobiDB-lite"/>
    </source>
</evidence>
<dbReference type="AlphaFoldDB" id="A0A8K0GXX0"/>
<name>A0A8K0GXX0_9ROSA</name>
<keyword evidence="3" id="KW-1185">Reference proteome</keyword>
<feature type="region of interest" description="Disordered" evidence="1">
    <location>
        <begin position="186"/>
        <end position="219"/>
    </location>
</feature>
<dbReference type="EMBL" id="VOIH02000008">
    <property type="protein sequence ID" value="KAF3439345.1"/>
    <property type="molecule type" value="Genomic_DNA"/>
</dbReference>
<evidence type="ECO:0000313" key="2">
    <source>
        <dbReference type="EMBL" id="KAF3439345.1"/>
    </source>
</evidence>
<protein>
    <submittedName>
        <fullName evidence="2">Uncharacterized protein</fullName>
    </submittedName>
</protein>